<gene>
    <name evidence="3" type="ORF">CKAN_01404200</name>
</gene>
<dbReference type="OrthoDB" id="1921722at2759"/>
<dbReference type="AlphaFoldDB" id="A0A3S3MK49"/>
<comment type="caution">
    <text evidence="3">The sequence shown here is derived from an EMBL/GenBank/DDBJ whole genome shotgun (WGS) entry which is preliminary data.</text>
</comment>
<protein>
    <submittedName>
        <fullName evidence="3">Putative pentatricopeptide repeat-containing protein</fullName>
    </submittedName>
</protein>
<keyword evidence="4" id="KW-1185">Reference proteome</keyword>
<dbReference type="InterPro" id="IPR011990">
    <property type="entry name" value="TPR-like_helical_dom_sf"/>
</dbReference>
<organism evidence="3 4">
    <name type="scientific">Cinnamomum micranthum f. kanehirae</name>
    <dbReference type="NCBI Taxonomy" id="337451"/>
    <lineage>
        <taxon>Eukaryota</taxon>
        <taxon>Viridiplantae</taxon>
        <taxon>Streptophyta</taxon>
        <taxon>Embryophyta</taxon>
        <taxon>Tracheophyta</taxon>
        <taxon>Spermatophyta</taxon>
        <taxon>Magnoliopsida</taxon>
        <taxon>Magnoliidae</taxon>
        <taxon>Laurales</taxon>
        <taxon>Lauraceae</taxon>
        <taxon>Cinnamomum</taxon>
    </lineage>
</organism>
<dbReference type="NCBIfam" id="TIGR00756">
    <property type="entry name" value="PPR"/>
    <property type="match status" value="2"/>
</dbReference>
<dbReference type="Pfam" id="PF01535">
    <property type="entry name" value="PPR"/>
    <property type="match status" value="1"/>
</dbReference>
<keyword evidence="1" id="KW-0677">Repeat</keyword>
<accession>A0A3S3MK49</accession>
<dbReference type="InterPro" id="IPR046960">
    <property type="entry name" value="PPR_At4g14850-like_plant"/>
</dbReference>
<dbReference type="STRING" id="337451.A0A3S3MK49"/>
<dbReference type="PANTHER" id="PTHR47926:SF347">
    <property type="entry name" value="PENTATRICOPEPTIDE REPEAT-CONTAINING PROTEIN"/>
    <property type="match status" value="1"/>
</dbReference>
<dbReference type="PANTHER" id="PTHR47926">
    <property type="entry name" value="PENTATRICOPEPTIDE REPEAT-CONTAINING PROTEIN"/>
    <property type="match status" value="1"/>
</dbReference>
<evidence type="ECO:0000313" key="4">
    <source>
        <dbReference type="Proteomes" id="UP000283530"/>
    </source>
</evidence>
<feature type="repeat" description="PPR" evidence="2">
    <location>
        <begin position="3"/>
        <end position="37"/>
    </location>
</feature>
<dbReference type="Gene3D" id="1.25.40.10">
    <property type="entry name" value="Tetratricopeptide repeat domain"/>
    <property type="match status" value="2"/>
</dbReference>
<dbReference type="Proteomes" id="UP000283530">
    <property type="component" value="Unassembled WGS sequence"/>
</dbReference>
<sequence>MRNVISWAAIISGCTQNGRSEEALELLSKLHRLEKKPSHLSVTSGLFACANIGALEMGRQIYGLTITRSQFNSYVTLETLAYLRVTCWRMPMLLLRRCPKHDVVSWTAMICAYVQAGLDIEALEPFLGMLESGTEPNPSTITSLLSTCANLGALLAYHHPNVGNIVSTGSVMTGSVVMIAAANQSCQFVLVKYFPCRELVETV</sequence>
<name>A0A3S3MK49_9MAGN</name>
<evidence type="ECO:0000256" key="1">
    <source>
        <dbReference type="ARBA" id="ARBA00022737"/>
    </source>
</evidence>
<proteinExistence type="predicted"/>
<dbReference type="GO" id="GO:0003723">
    <property type="term" value="F:RNA binding"/>
    <property type="evidence" value="ECO:0007669"/>
    <property type="project" value="InterPro"/>
</dbReference>
<dbReference type="EMBL" id="QPKB01000005">
    <property type="protein sequence ID" value="RWR85189.1"/>
    <property type="molecule type" value="Genomic_DNA"/>
</dbReference>
<dbReference type="Pfam" id="PF13041">
    <property type="entry name" value="PPR_2"/>
    <property type="match status" value="1"/>
</dbReference>
<dbReference type="InterPro" id="IPR002885">
    <property type="entry name" value="PPR_rpt"/>
</dbReference>
<feature type="repeat" description="PPR" evidence="2">
    <location>
        <begin position="102"/>
        <end position="136"/>
    </location>
</feature>
<evidence type="ECO:0000313" key="3">
    <source>
        <dbReference type="EMBL" id="RWR85189.1"/>
    </source>
</evidence>
<dbReference type="GO" id="GO:0009451">
    <property type="term" value="P:RNA modification"/>
    <property type="evidence" value="ECO:0007669"/>
    <property type="project" value="InterPro"/>
</dbReference>
<reference evidence="3 4" key="1">
    <citation type="journal article" date="2019" name="Nat. Plants">
        <title>Stout camphor tree genome fills gaps in understanding of flowering plant genome evolution.</title>
        <authorList>
            <person name="Chaw S.M."/>
            <person name="Liu Y.C."/>
            <person name="Wu Y.W."/>
            <person name="Wang H.Y."/>
            <person name="Lin C.I."/>
            <person name="Wu C.S."/>
            <person name="Ke H.M."/>
            <person name="Chang L.Y."/>
            <person name="Hsu C.Y."/>
            <person name="Yang H.T."/>
            <person name="Sudianto E."/>
            <person name="Hsu M.H."/>
            <person name="Wu K.P."/>
            <person name="Wang L.N."/>
            <person name="Leebens-Mack J.H."/>
            <person name="Tsai I.J."/>
        </authorList>
    </citation>
    <scope>NUCLEOTIDE SEQUENCE [LARGE SCALE GENOMIC DNA]</scope>
    <source>
        <strain evidence="4">cv. Chaw 1501</strain>
        <tissue evidence="3">Young leaves</tissue>
    </source>
</reference>
<evidence type="ECO:0000256" key="2">
    <source>
        <dbReference type="PROSITE-ProRule" id="PRU00708"/>
    </source>
</evidence>
<dbReference type="PROSITE" id="PS51375">
    <property type="entry name" value="PPR"/>
    <property type="match status" value="2"/>
</dbReference>